<feature type="chain" id="PRO_5039534179" description="Lipoprotein" evidence="2">
    <location>
        <begin position="24"/>
        <end position="105"/>
    </location>
</feature>
<organism evidence="3 4">
    <name type="scientific">Petropleomorpha daqingensis</name>
    <dbReference type="NCBI Taxonomy" id="2026353"/>
    <lineage>
        <taxon>Bacteria</taxon>
        <taxon>Bacillati</taxon>
        <taxon>Actinomycetota</taxon>
        <taxon>Actinomycetes</taxon>
        <taxon>Geodermatophilales</taxon>
        <taxon>Geodermatophilaceae</taxon>
        <taxon>Petropleomorpha</taxon>
    </lineage>
</organism>
<gene>
    <name evidence="3" type="ORF">GGQ55_003014</name>
</gene>
<evidence type="ECO:0000256" key="1">
    <source>
        <dbReference type="SAM" id="Phobius"/>
    </source>
</evidence>
<accession>A0A853CHJ2</accession>
<protein>
    <recommendedName>
        <fullName evidence="5">Lipoprotein</fullName>
    </recommendedName>
</protein>
<keyword evidence="1" id="KW-0472">Membrane</keyword>
<dbReference type="EMBL" id="JACBZT010000001">
    <property type="protein sequence ID" value="NYJ06736.1"/>
    <property type="molecule type" value="Genomic_DNA"/>
</dbReference>
<dbReference type="Proteomes" id="UP000541969">
    <property type="component" value="Unassembled WGS sequence"/>
</dbReference>
<dbReference type="RefSeq" id="WP_179718069.1">
    <property type="nucleotide sequence ID" value="NZ_JACBZT010000001.1"/>
</dbReference>
<reference evidence="3 4" key="1">
    <citation type="submission" date="2020-07" db="EMBL/GenBank/DDBJ databases">
        <title>Sequencing the genomes of 1000 actinobacteria strains.</title>
        <authorList>
            <person name="Klenk H.-P."/>
        </authorList>
    </citation>
    <scope>NUCLEOTIDE SEQUENCE [LARGE SCALE GENOMIC DNA]</scope>
    <source>
        <strain evidence="3 4">DSM 104001</strain>
    </source>
</reference>
<keyword evidence="4" id="KW-1185">Reference proteome</keyword>
<evidence type="ECO:0008006" key="5">
    <source>
        <dbReference type="Google" id="ProtNLM"/>
    </source>
</evidence>
<feature type="signal peptide" evidence="2">
    <location>
        <begin position="1"/>
        <end position="23"/>
    </location>
</feature>
<keyword evidence="2" id="KW-0732">Signal</keyword>
<dbReference type="AlphaFoldDB" id="A0A853CHJ2"/>
<dbReference type="PROSITE" id="PS51257">
    <property type="entry name" value="PROKAR_LIPOPROTEIN"/>
    <property type="match status" value="1"/>
</dbReference>
<sequence>MTRSRVVAIALLAGAVLVLASCAAGPNPAVDTGQEPAGFWLGLWQGFIVPVTFVISLFTDHVNIYEVQNNGNWYDFGYVLGVSCAFGGGVGSGSVARRRSRSGVG</sequence>
<name>A0A853CHJ2_9ACTN</name>
<comment type="caution">
    <text evidence="3">The sequence shown here is derived from an EMBL/GenBank/DDBJ whole genome shotgun (WGS) entry which is preliminary data.</text>
</comment>
<evidence type="ECO:0000256" key="2">
    <source>
        <dbReference type="SAM" id="SignalP"/>
    </source>
</evidence>
<feature type="transmembrane region" description="Helical" evidence="1">
    <location>
        <begin position="38"/>
        <end position="58"/>
    </location>
</feature>
<evidence type="ECO:0000313" key="4">
    <source>
        <dbReference type="Proteomes" id="UP000541969"/>
    </source>
</evidence>
<proteinExistence type="predicted"/>
<keyword evidence="1" id="KW-0812">Transmembrane</keyword>
<evidence type="ECO:0000313" key="3">
    <source>
        <dbReference type="EMBL" id="NYJ06736.1"/>
    </source>
</evidence>
<keyword evidence="1" id="KW-1133">Transmembrane helix</keyword>